<accession>A0AAD5WXD3</accession>
<evidence type="ECO:0000313" key="3">
    <source>
        <dbReference type="EMBL" id="KAJ2906332.1"/>
    </source>
</evidence>
<evidence type="ECO:0000256" key="1">
    <source>
        <dbReference type="SAM" id="MobiDB-lite"/>
    </source>
</evidence>
<proteinExistence type="predicted"/>
<gene>
    <name evidence="3" type="ORF">MKZ38_002048</name>
</gene>
<evidence type="ECO:0000313" key="4">
    <source>
        <dbReference type="Proteomes" id="UP001201980"/>
    </source>
</evidence>
<feature type="region of interest" description="Disordered" evidence="1">
    <location>
        <begin position="224"/>
        <end position="325"/>
    </location>
</feature>
<feature type="transmembrane region" description="Helical" evidence="2">
    <location>
        <begin position="6"/>
        <end position="27"/>
    </location>
</feature>
<feature type="compositionally biased region" description="Polar residues" evidence="1">
    <location>
        <begin position="124"/>
        <end position="140"/>
    </location>
</feature>
<feature type="compositionally biased region" description="Low complexity" evidence="1">
    <location>
        <begin position="286"/>
        <end position="303"/>
    </location>
</feature>
<keyword evidence="2" id="KW-0472">Membrane</keyword>
<dbReference type="AlphaFoldDB" id="A0AAD5WXD3"/>
<feature type="region of interest" description="Disordered" evidence="1">
    <location>
        <begin position="118"/>
        <end position="143"/>
    </location>
</feature>
<protein>
    <submittedName>
        <fullName evidence="3">Uncharacterized protein</fullName>
    </submittedName>
</protein>
<keyword evidence="2" id="KW-0812">Transmembrane</keyword>
<sequence>MPINHPAVASAGVIAISVAVAAAIAVYESPELRRMAEDLRRKIALAFHSFGDVIEPNTQQPLFNRPEDAEGFLQSHGAADPGVVADEATLRRQREELMYWNAIQLENQARELQRAQEEARMKQSGFNVNQPLESSQTSDQPRLRRGTTFDDFLSPANGADAGTFVYNTGASIRPNDEGLVQRRLGEVSRGLHSSVFSNPFSDEHQIMDEPQASYAMMAPDHDEMPDRTFQSSPPSVPTLPCGGMDTEITSDIYDDVPTPKRRLSVPQADAPAPLEWSHPEGRAQFPSVPVASQPQSESPAPSSTVGRTPEPDAGELSTTGQDGANNDAFASIQAWAQSQNSNPSFYSPIPVSPAAPLSAASEPDVISYGDLTPTETDSLSLAGSGVDVANEVGSRAGDNFDIISDSTGMATPASWSEVGSVVSEDDHPVHA</sequence>
<dbReference type="Proteomes" id="UP001201980">
    <property type="component" value="Unassembled WGS sequence"/>
</dbReference>
<dbReference type="EMBL" id="JAKWBI020000015">
    <property type="protein sequence ID" value="KAJ2906332.1"/>
    <property type="molecule type" value="Genomic_DNA"/>
</dbReference>
<feature type="region of interest" description="Disordered" evidence="1">
    <location>
        <begin position="394"/>
        <end position="431"/>
    </location>
</feature>
<organism evidence="3 4">
    <name type="scientific">Zalerion maritima</name>
    <dbReference type="NCBI Taxonomy" id="339359"/>
    <lineage>
        <taxon>Eukaryota</taxon>
        <taxon>Fungi</taxon>
        <taxon>Dikarya</taxon>
        <taxon>Ascomycota</taxon>
        <taxon>Pezizomycotina</taxon>
        <taxon>Sordariomycetes</taxon>
        <taxon>Lulworthiomycetidae</taxon>
        <taxon>Lulworthiales</taxon>
        <taxon>Lulworthiaceae</taxon>
        <taxon>Zalerion</taxon>
    </lineage>
</organism>
<keyword evidence="2" id="KW-1133">Transmembrane helix</keyword>
<name>A0AAD5WXD3_9PEZI</name>
<keyword evidence="4" id="KW-1185">Reference proteome</keyword>
<comment type="caution">
    <text evidence="3">The sequence shown here is derived from an EMBL/GenBank/DDBJ whole genome shotgun (WGS) entry which is preliminary data.</text>
</comment>
<reference evidence="3" key="1">
    <citation type="submission" date="2022-07" db="EMBL/GenBank/DDBJ databases">
        <title>Draft genome sequence of Zalerion maritima ATCC 34329, a (micro)plastics degrading marine fungus.</title>
        <authorList>
            <person name="Paco A."/>
            <person name="Goncalves M.F.M."/>
            <person name="Rocha-Santos T.A.P."/>
            <person name="Alves A."/>
        </authorList>
    </citation>
    <scope>NUCLEOTIDE SEQUENCE</scope>
    <source>
        <strain evidence="3">ATCC 34329</strain>
    </source>
</reference>
<evidence type="ECO:0000256" key="2">
    <source>
        <dbReference type="SAM" id="Phobius"/>
    </source>
</evidence>